<evidence type="ECO:0000256" key="1">
    <source>
        <dbReference type="ARBA" id="ARBA00004123"/>
    </source>
</evidence>
<evidence type="ECO:0000256" key="4">
    <source>
        <dbReference type="ARBA" id="ARBA00022664"/>
    </source>
</evidence>
<dbReference type="InterPro" id="IPR007012">
    <property type="entry name" value="PolA_pol_cen_dom"/>
</dbReference>
<evidence type="ECO:0000256" key="3">
    <source>
        <dbReference type="ARBA" id="ARBA00012388"/>
    </source>
</evidence>
<organism evidence="11 12">
    <name type="scientific">Onchocerca ochengi</name>
    <name type="common">Filarial nematode worm</name>
    <dbReference type="NCBI Taxonomy" id="42157"/>
    <lineage>
        <taxon>Eukaryota</taxon>
        <taxon>Metazoa</taxon>
        <taxon>Ecdysozoa</taxon>
        <taxon>Nematoda</taxon>
        <taxon>Chromadorea</taxon>
        <taxon>Rhabditida</taxon>
        <taxon>Spirurina</taxon>
        <taxon>Spiruromorpha</taxon>
        <taxon>Filarioidea</taxon>
        <taxon>Onchocercidae</taxon>
        <taxon>Onchocerca</taxon>
    </lineage>
</organism>
<keyword evidence="5" id="KW-0808">Transferase</keyword>
<dbReference type="PANTHER" id="PTHR10682">
    <property type="entry name" value="POLY A POLYMERASE"/>
    <property type="match status" value="1"/>
</dbReference>
<evidence type="ECO:0000313" key="11">
    <source>
        <dbReference type="EMBL" id="VDN04142.1"/>
    </source>
</evidence>
<dbReference type="AlphaFoldDB" id="A0A3P7N7E3"/>
<reference evidence="11 12" key="1">
    <citation type="submission" date="2018-08" db="EMBL/GenBank/DDBJ databases">
        <authorList>
            <person name="Laetsch R D."/>
            <person name="Stevens L."/>
            <person name="Kumar S."/>
            <person name="Blaxter L. M."/>
        </authorList>
    </citation>
    <scope>NUCLEOTIDE SEQUENCE [LARGE SCALE GENOMIC DNA]</scope>
</reference>
<dbReference type="GO" id="GO:0005634">
    <property type="term" value="C:nucleus"/>
    <property type="evidence" value="ECO:0007669"/>
    <property type="project" value="UniProtKB-SubCell"/>
</dbReference>
<dbReference type="GO" id="GO:0006397">
    <property type="term" value="P:mRNA processing"/>
    <property type="evidence" value="ECO:0007669"/>
    <property type="project" value="UniProtKB-KW"/>
</dbReference>
<protein>
    <recommendedName>
        <fullName evidence="3">polynucleotide adenylyltransferase</fullName>
        <ecNumber evidence="3">2.7.7.19</ecNumber>
    </recommendedName>
</protein>
<accession>A0A3P7N7E3</accession>
<keyword evidence="8" id="KW-0539">Nucleus</keyword>
<evidence type="ECO:0000313" key="12">
    <source>
        <dbReference type="Proteomes" id="UP000271087"/>
    </source>
</evidence>
<evidence type="ECO:0000256" key="5">
    <source>
        <dbReference type="ARBA" id="ARBA00022679"/>
    </source>
</evidence>
<evidence type="ECO:0000256" key="7">
    <source>
        <dbReference type="ARBA" id="ARBA00022840"/>
    </source>
</evidence>
<dbReference type="SUPFAM" id="SSF81631">
    <property type="entry name" value="PAP/OAS1 substrate-binding domain"/>
    <property type="match status" value="1"/>
</dbReference>
<evidence type="ECO:0000259" key="10">
    <source>
        <dbReference type="Pfam" id="PF04928"/>
    </source>
</evidence>
<comment type="subcellular location">
    <subcellularLocation>
        <location evidence="1">Nucleus</location>
    </subcellularLocation>
</comment>
<dbReference type="EC" id="2.7.7.19" evidence="3"/>
<dbReference type="Gene3D" id="1.10.1410.10">
    <property type="match status" value="1"/>
</dbReference>
<gene>
    <name evidence="11" type="ORF">NOO_LOCUS13660</name>
</gene>
<sequence>RGIYSNVLGYLGGVSWAILVARTCQLYPNIGPARLVQKFFLLYSKW</sequence>
<evidence type="ECO:0000256" key="9">
    <source>
        <dbReference type="ARBA" id="ARBA00048830"/>
    </source>
</evidence>
<keyword evidence="12" id="KW-1185">Reference proteome</keyword>
<comment type="similarity">
    <text evidence="2">Belongs to the poly(A) polymerase family.</text>
</comment>
<feature type="domain" description="Poly(A) polymerase central" evidence="10">
    <location>
        <begin position="1"/>
        <end position="46"/>
    </location>
</feature>
<dbReference type="GO" id="GO:1990817">
    <property type="term" value="F:poly(A) RNA polymerase activity"/>
    <property type="evidence" value="ECO:0007669"/>
    <property type="project" value="UniProtKB-EC"/>
</dbReference>
<evidence type="ECO:0000256" key="2">
    <source>
        <dbReference type="ARBA" id="ARBA00010912"/>
    </source>
</evidence>
<keyword evidence="6" id="KW-0547">Nucleotide-binding</keyword>
<proteinExistence type="inferred from homology"/>
<dbReference type="Pfam" id="PF04928">
    <property type="entry name" value="PAP_central"/>
    <property type="match status" value="1"/>
</dbReference>
<feature type="non-terminal residue" evidence="11">
    <location>
        <position position="1"/>
    </location>
</feature>
<dbReference type="Proteomes" id="UP000271087">
    <property type="component" value="Unassembled WGS sequence"/>
</dbReference>
<dbReference type="GO" id="GO:0005524">
    <property type="term" value="F:ATP binding"/>
    <property type="evidence" value="ECO:0007669"/>
    <property type="project" value="UniProtKB-KW"/>
</dbReference>
<name>A0A3P7N7E3_ONCOC</name>
<keyword evidence="4" id="KW-0507">mRNA processing</keyword>
<comment type="catalytic activity">
    <reaction evidence="9">
        <text>RNA(n) + ATP = RNA(n)-3'-adenine ribonucleotide + diphosphate</text>
        <dbReference type="Rhea" id="RHEA:11332"/>
        <dbReference type="Rhea" id="RHEA-COMP:14527"/>
        <dbReference type="Rhea" id="RHEA-COMP:17347"/>
        <dbReference type="ChEBI" id="CHEBI:30616"/>
        <dbReference type="ChEBI" id="CHEBI:33019"/>
        <dbReference type="ChEBI" id="CHEBI:140395"/>
        <dbReference type="ChEBI" id="CHEBI:173115"/>
        <dbReference type="EC" id="2.7.7.19"/>
    </reaction>
</comment>
<dbReference type="OrthoDB" id="412748at2759"/>
<dbReference type="EMBL" id="UYRW01017280">
    <property type="protein sequence ID" value="VDN04142.1"/>
    <property type="molecule type" value="Genomic_DNA"/>
</dbReference>
<dbReference type="PANTHER" id="PTHR10682:SF10">
    <property type="entry name" value="POLYNUCLEOTIDE ADENYLYLTRANSFERASE"/>
    <property type="match status" value="1"/>
</dbReference>
<keyword evidence="7" id="KW-0067">ATP-binding</keyword>
<evidence type="ECO:0000256" key="8">
    <source>
        <dbReference type="ARBA" id="ARBA00023242"/>
    </source>
</evidence>
<evidence type="ECO:0000256" key="6">
    <source>
        <dbReference type="ARBA" id="ARBA00022741"/>
    </source>
</evidence>